<sequence>MSHRHYDSSSSCLSRFFARKSLLLVLLCSQVTTVVQAQLSCSAPESITSPFSMNSESLPEINDFVYSASWCSTTLSESDLPPGRWFSYIPSEVLVARLSIEALEEFSFPPEMIVFKGTCDSLVCINGDNYFREMLFQTTVGDEYFIFVYGPYDEAAYLLSFEEYGSPANDKMESAVALAQDDLPFQGDFTLQGALSDFTEDACALDGEYGVWFTYTTTFPAELVILKTTTRNYLAALNVIGVQARAGDAFFCVTVGDSSEKSVEWTAEANVQYYILIGDPKPQSDGTFELTLQSRGLLPSPPLPAAPQPAPETSPVLAPIKNEELPAPETAPVVVPDTSGEAIAPENSPITAPESSPTSEAGRSVVVSGVRGGVLMMGFLVFL</sequence>
<evidence type="ECO:0000256" key="1">
    <source>
        <dbReference type="SAM" id="MobiDB-lite"/>
    </source>
</evidence>
<keyword evidence="2" id="KW-0732">Signal</keyword>
<feature type="compositionally biased region" description="Polar residues" evidence="1">
    <location>
        <begin position="348"/>
        <end position="361"/>
    </location>
</feature>
<evidence type="ECO:0000256" key="2">
    <source>
        <dbReference type="SAM" id="SignalP"/>
    </source>
</evidence>
<feature type="chain" id="PRO_5012102672" description="Ig-like domain-containing protein" evidence="2">
    <location>
        <begin position="38"/>
        <end position="383"/>
    </location>
</feature>
<dbReference type="AlphaFoldDB" id="A0A1Z5JU64"/>
<proteinExistence type="predicted"/>
<dbReference type="EMBL" id="BDSP01000117">
    <property type="protein sequence ID" value="GAX17469.1"/>
    <property type="molecule type" value="Genomic_DNA"/>
</dbReference>
<feature type="signal peptide" evidence="2">
    <location>
        <begin position="1"/>
        <end position="37"/>
    </location>
</feature>
<reference evidence="3 4" key="1">
    <citation type="journal article" date="2015" name="Plant Cell">
        <title>Oil accumulation by the oleaginous diatom Fistulifera solaris as revealed by the genome and transcriptome.</title>
        <authorList>
            <person name="Tanaka T."/>
            <person name="Maeda Y."/>
            <person name="Veluchamy A."/>
            <person name="Tanaka M."/>
            <person name="Abida H."/>
            <person name="Marechal E."/>
            <person name="Bowler C."/>
            <person name="Muto M."/>
            <person name="Sunaga Y."/>
            <person name="Tanaka M."/>
            <person name="Yoshino T."/>
            <person name="Taniguchi T."/>
            <person name="Fukuda Y."/>
            <person name="Nemoto M."/>
            <person name="Matsumoto M."/>
            <person name="Wong P.S."/>
            <person name="Aburatani S."/>
            <person name="Fujibuchi W."/>
        </authorList>
    </citation>
    <scope>NUCLEOTIDE SEQUENCE [LARGE SCALE GENOMIC DNA]</scope>
    <source>
        <strain evidence="3 4">JPCC DA0580</strain>
    </source>
</reference>
<accession>A0A1Z5JU64</accession>
<organism evidence="3 4">
    <name type="scientific">Fistulifera solaris</name>
    <name type="common">Oleaginous diatom</name>
    <dbReference type="NCBI Taxonomy" id="1519565"/>
    <lineage>
        <taxon>Eukaryota</taxon>
        <taxon>Sar</taxon>
        <taxon>Stramenopiles</taxon>
        <taxon>Ochrophyta</taxon>
        <taxon>Bacillariophyta</taxon>
        <taxon>Bacillariophyceae</taxon>
        <taxon>Bacillariophycidae</taxon>
        <taxon>Naviculales</taxon>
        <taxon>Naviculaceae</taxon>
        <taxon>Fistulifera</taxon>
    </lineage>
</organism>
<comment type="caution">
    <text evidence="3">The sequence shown here is derived from an EMBL/GenBank/DDBJ whole genome shotgun (WGS) entry which is preliminary data.</text>
</comment>
<gene>
    <name evidence="3" type="ORF">FisN_5Hu120</name>
</gene>
<name>A0A1Z5JU64_FISSO</name>
<protein>
    <recommendedName>
        <fullName evidence="5">Ig-like domain-containing protein</fullName>
    </recommendedName>
</protein>
<feature type="region of interest" description="Disordered" evidence="1">
    <location>
        <begin position="339"/>
        <end position="363"/>
    </location>
</feature>
<evidence type="ECO:0000313" key="4">
    <source>
        <dbReference type="Proteomes" id="UP000198406"/>
    </source>
</evidence>
<dbReference type="Proteomes" id="UP000198406">
    <property type="component" value="Unassembled WGS sequence"/>
</dbReference>
<evidence type="ECO:0000313" key="3">
    <source>
        <dbReference type="EMBL" id="GAX17469.1"/>
    </source>
</evidence>
<keyword evidence="4" id="KW-1185">Reference proteome</keyword>
<dbReference type="InParanoid" id="A0A1Z5JU64"/>
<evidence type="ECO:0008006" key="5">
    <source>
        <dbReference type="Google" id="ProtNLM"/>
    </source>
</evidence>